<dbReference type="EMBL" id="CP011366">
    <property type="protein sequence ID" value="AKG74139.1"/>
    <property type="molecule type" value="Genomic_DNA"/>
</dbReference>
<dbReference type="PANTHER" id="PTHR20836:SF7">
    <property type="entry name" value="4-HYDROXY-TETRAHYDRODIPICOLINATE REDUCTASE"/>
    <property type="match status" value="1"/>
</dbReference>
<evidence type="ECO:0000259" key="11">
    <source>
        <dbReference type="Pfam" id="PF01113"/>
    </source>
</evidence>
<dbReference type="InterPro" id="IPR023940">
    <property type="entry name" value="DHDPR_bac"/>
</dbReference>
<evidence type="ECO:0000256" key="2">
    <source>
        <dbReference type="ARBA" id="ARBA00022490"/>
    </source>
</evidence>
<dbReference type="EMBL" id="FOTB01000001">
    <property type="protein sequence ID" value="SFK61030.1"/>
    <property type="molecule type" value="Genomic_DNA"/>
</dbReference>
<feature type="active site" description="Proton donor" evidence="9">
    <location>
        <position position="138"/>
    </location>
</feature>
<feature type="binding site" evidence="9">
    <location>
        <begin position="144"/>
        <end position="145"/>
    </location>
    <ligand>
        <name>(S)-2,3,4,5-tetrahydrodipicolinate</name>
        <dbReference type="ChEBI" id="CHEBI:16845"/>
    </ligand>
</feature>
<keyword evidence="4 9" id="KW-0521">NADP</keyword>
<keyword evidence="3 9" id="KW-0028">Amino-acid biosynthesis</keyword>
<keyword evidence="6 9" id="KW-0560">Oxidoreductase</keyword>
<feature type="domain" description="Dihydrodipicolinate reductase N-terminal" evidence="11">
    <location>
        <begin position="1"/>
        <end position="105"/>
    </location>
</feature>
<evidence type="ECO:0000256" key="10">
    <source>
        <dbReference type="NCBIfam" id="TIGR00036"/>
    </source>
</evidence>
<evidence type="ECO:0000256" key="1">
    <source>
        <dbReference type="ARBA" id="ARBA00006642"/>
    </source>
</evidence>
<feature type="binding site" evidence="9">
    <location>
        <begin position="78"/>
        <end position="80"/>
    </location>
    <ligand>
        <name>NAD(+)</name>
        <dbReference type="ChEBI" id="CHEBI:57540"/>
    </ligand>
</feature>
<dbReference type="Pfam" id="PF01113">
    <property type="entry name" value="DapB_N"/>
    <property type="match status" value="1"/>
</dbReference>
<keyword evidence="2 9" id="KW-0963">Cytoplasm</keyword>
<keyword evidence="7 9" id="KW-0520">NAD</keyword>
<keyword evidence="5 9" id="KW-0220">Diaminopimelate biosynthesis</keyword>
<comment type="similarity">
    <text evidence="1 9">Belongs to the DapB family.</text>
</comment>
<dbReference type="KEGG" id="shv:AAT16_07760"/>
<reference evidence="15" key="2">
    <citation type="submission" date="2015-04" db="EMBL/GenBank/DDBJ databases">
        <title>Complete genome sequence of Salinicoccus halodurans strain H3B36, isolated from the Qaidam basin of China.</title>
        <authorList>
            <person name="Ma Y."/>
            <person name="Jiang K."/>
            <person name="Xue Y."/>
        </authorList>
    </citation>
    <scope>NUCLEOTIDE SEQUENCE [LARGE SCALE GENOMIC DNA]</scope>
    <source>
        <strain evidence="15">H3B36</strain>
    </source>
</reference>
<dbReference type="InterPro" id="IPR022663">
    <property type="entry name" value="DapB_C"/>
</dbReference>
<sequence length="243" mass="27243">MRILLIGYGTMNKITARLAEEEGHEIAGVILRDDTGDLPYPAFRSIDAADADVAIDFSHPELILPLLENEVKTPLVIATTGEKETIIEKLEEKSADIPVFFSANMSYGVHVLNEVLKKALSMLDDFDLEMIERHHNKKVDAPSGTLVKLLDTALDHREDSYPVYDRSNLHEKRKPEEIGVSAIRGGSIVGTHDVIFAKDDEVIEIRHQAQSKEIFANGALKAANELVKRQTGFYDYNNLFEER</sequence>
<evidence type="ECO:0000256" key="7">
    <source>
        <dbReference type="ARBA" id="ARBA00023027"/>
    </source>
</evidence>
<dbReference type="PIRSF" id="PIRSF000161">
    <property type="entry name" value="DHPR"/>
    <property type="match status" value="1"/>
</dbReference>
<evidence type="ECO:0000313" key="15">
    <source>
        <dbReference type="Proteomes" id="UP000034029"/>
    </source>
</evidence>
<dbReference type="FunFam" id="3.30.360.10:FF:000009">
    <property type="entry name" value="4-hydroxy-tetrahydrodipicolinate reductase"/>
    <property type="match status" value="1"/>
</dbReference>
<feature type="domain" description="Dihydrodipicolinate reductase C-terminal" evidence="12">
    <location>
        <begin position="108"/>
        <end position="239"/>
    </location>
</feature>
<accession>A0A0F7HK08</accession>
<comment type="catalytic activity">
    <reaction evidence="9">
        <text>(S)-2,3,4,5-tetrahydrodipicolinate + NADP(+) + H2O = (2S,4S)-4-hydroxy-2,3,4,5-tetrahydrodipicolinate + NADPH + H(+)</text>
        <dbReference type="Rhea" id="RHEA:35331"/>
        <dbReference type="ChEBI" id="CHEBI:15377"/>
        <dbReference type="ChEBI" id="CHEBI:15378"/>
        <dbReference type="ChEBI" id="CHEBI:16845"/>
        <dbReference type="ChEBI" id="CHEBI:57783"/>
        <dbReference type="ChEBI" id="CHEBI:58349"/>
        <dbReference type="ChEBI" id="CHEBI:67139"/>
        <dbReference type="EC" id="1.17.1.8"/>
    </reaction>
</comment>
<evidence type="ECO:0000256" key="8">
    <source>
        <dbReference type="ARBA" id="ARBA00023154"/>
    </source>
</evidence>
<dbReference type="Gene3D" id="3.40.50.720">
    <property type="entry name" value="NAD(P)-binding Rossmann-like Domain"/>
    <property type="match status" value="1"/>
</dbReference>
<dbReference type="InterPro" id="IPR036291">
    <property type="entry name" value="NAD(P)-bd_dom_sf"/>
</dbReference>
<evidence type="ECO:0000259" key="12">
    <source>
        <dbReference type="Pfam" id="PF05173"/>
    </source>
</evidence>
<dbReference type="EC" id="1.17.1.8" evidence="9 10"/>
<dbReference type="Proteomes" id="UP000034029">
    <property type="component" value="Chromosome"/>
</dbReference>
<feature type="binding site" evidence="9">
    <location>
        <position position="135"/>
    </location>
    <ligand>
        <name>(S)-2,3,4,5-tetrahydrodipicolinate</name>
        <dbReference type="ChEBI" id="CHEBI:16845"/>
    </ligand>
</feature>
<evidence type="ECO:0000313" key="13">
    <source>
        <dbReference type="EMBL" id="AKG74139.1"/>
    </source>
</evidence>
<dbReference type="PANTHER" id="PTHR20836">
    <property type="entry name" value="DIHYDRODIPICOLINATE REDUCTASE"/>
    <property type="match status" value="1"/>
</dbReference>
<evidence type="ECO:0000256" key="5">
    <source>
        <dbReference type="ARBA" id="ARBA00022915"/>
    </source>
</evidence>
<dbReference type="GO" id="GO:0008839">
    <property type="term" value="F:4-hydroxy-tetrahydrodipicolinate reductase"/>
    <property type="evidence" value="ECO:0007669"/>
    <property type="project" value="UniProtKB-UniRule"/>
</dbReference>
<dbReference type="OrthoDB" id="9790352at2"/>
<comment type="subcellular location">
    <subcellularLocation>
        <location evidence="9">Cytoplasm</location>
    </subcellularLocation>
</comment>
<dbReference type="GO" id="GO:0051287">
    <property type="term" value="F:NAD binding"/>
    <property type="evidence" value="ECO:0007669"/>
    <property type="project" value="UniProtKB-UniRule"/>
</dbReference>
<evidence type="ECO:0000256" key="6">
    <source>
        <dbReference type="ARBA" id="ARBA00023002"/>
    </source>
</evidence>
<evidence type="ECO:0000313" key="16">
    <source>
        <dbReference type="Proteomes" id="UP000183090"/>
    </source>
</evidence>
<comment type="caution">
    <text evidence="9">Was originally thought to be a dihydrodipicolinate reductase (DHDPR), catalyzing the conversion of dihydrodipicolinate to tetrahydrodipicolinate. However, it was shown in E.coli that the substrate of the enzymatic reaction is not dihydrodipicolinate (DHDP) but in fact (2S,4S)-4-hydroxy-2,3,4,5-tetrahydrodipicolinic acid (HTPA), the product released by the DapA-catalyzed reaction.</text>
</comment>
<dbReference type="NCBIfam" id="TIGR00036">
    <property type="entry name" value="dapB"/>
    <property type="match status" value="1"/>
</dbReference>
<dbReference type="GO" id="GO:0050661">
    <property type="term" value="F:NADP binding"/>
    <property type="evidence" value="ECO:0007669"/>
    <property type="project" value="UniProtKB-UniRule"/>
</dbReference>
<gene>
    <name evidence="9" type="primary">dapB</name>
    <name evidence="13" type="ORF">AAT16_07760</name>
    <name evidence="14" type="ORF">SAMN05216235_0799</name>
</gene>
<evidence type="ECO:0000256" key="9">
    <source>
        <dbReference type="HAMAP-Rule" id="MF_00102"/>
    </source>
</evidence>
<dbReference type="SUPFAM" id="SSF51735">
    <property type="entry name" value="NAD(P)-binding Rossmann-fold domains"/>
    <property type="match status" value="1"/>
</dbReference>
<evidence type="ECO:0000256" key="3">
    <source>
        <dbReference type="ARBA" id="ARBA00022605"/>
    </source>
</evidence>
<dbReference type="InterPro" id="IPR000846">
    <property type="entry name" value="DapB_N"/>
</dbReference>
<organism evidence="14 16">
    <name type="scientific">Salinicoccus halodurans</name>
    <dbReference type="NCBI Taxonomy" id="407035"/>
    <lineage>
        <taxon>Bacteria</taxon>
        <taxon>Bacillati</taxon>
        <taxon>Bacillota</taxon>
        <taxon>Bacilli</taxon>
        <taxon>Bacillales</taxon>
        <taxon>Staphylococcaceae</taxon>
        <taxon>Salinicoccus</taxon>
    </lineage>
</organism>
<comment type="pathway">
    <text evidence="9">Amino-acid biosynthesis; L-lysine biosynthesis via DAP pathway; (S)-tetrahydrodipicolinate from L-aspartate: step 4/4.</text>
</comment>
<comment type="subunit">
    <text evidence="9">Homotetramer.</text>
</comment>
<dbReference type="GO" id="GO:0016726">
    <property type="term" value="F:oxidoreductase activity, acting on CH or CH2 groups, NAD or NADP as acceptor"/>
    <property type="evidence" value="ECO:0007669"/>
    <property type="project" value="UniProtKB-UniRule"/>
</dbReference>
<dbReference type="Proteomes" id="UP000183090">
    <property type="component" value="Unassembled WGS sequence"/>
</dbReference>
<dbReference type="GO" id="GO:0009089">
    <property type="term" value="P:lysine biosynthetic process via diaminopimelate"/>
    <property type="evidence" value="ECO:0007669"/>
    <property type="project" value="UniProtKB-UniRule"/>
</dbReference>
<comment type="catalytic activity">
    <reaction evidence="9">
        <text>(S)-2,3,4,5-tetrahydrodipicolinate + NAD(+) + H2O = (2S,4S)-4-hydroxy-2,3,4,5-tetrahydrodipicolinate + NADH + H(+)</text>
        <dbReference type="Rhea" id="RHEA:35323"/>
        <dbReference type="ChEBI" id="CHEBI:15377"/>
        <dbReference type="ChEBI" id="CHEBI:15378"/>
        <dbReference type="ChEBI" id="CHEBI:16845"/>
        <dbReference type="ChEBI" id="CHEBI:57540"/>
        <dbReference type="ChEBI" id="CHEBI:57945"/>
        <dbReference type="ChEBI" id="CHEBI:67139"/>
        <dbReference type="EC" id="1.17.1.8"/>
    </reaction>
</comment>
<evidence type="ECO:0000256" key="4">
    <source>
        <dbReference type="ARBA" id="ARBA00022857"/>
    </source>
</evidence>
<reference evidence="14 16" key="3">
    <citation type="submission" date="2016-10" db="EMBL/GenBank/DDBJ databases">
        <authorList>
            <person name="Varghese N."/>
            <person name="Submissions S."/>
        </authorList>
    </citation>
    <scope>NUCLEOTIDE SEQUENCE [LARGE SCALE GENOMIC DNA]</scope>
    <source>
        <strain evidence="14 16">CGMCC 1.6501</strain>
    </source>
</reference>
<feature type="active site" description="Proton donor/acceptor" evidence="9">
    <location>
        <position position="134"/>
    </location>
</feature>
<evidence type="ECO:0000313" key="14">
    <source>
        <dbReference type="EMBL" id="SFK61030.1"/>
    </source>
</evidence>
<keyword evidence="15" id="KW-1185">Reference proteome</keyword>
<reference evidence="13 15" key="1">
    <citation type="journal article" date="2015" name="Int. J. Syst. Evol. Microbiol.">
        <title>Complete genome sequence of Salinicoccus halodurans H3B36, isolated from the Qaidam Basin in China.</title>
        <authorList>
            <person name="Jiang K."/>
            <person name="Xue Y."/>
            <person name="Ma Y."/>
        </authorList>
    </citation>
    <scope>NUCLEOTIDE SEQUENCE [LARGE SCALE GENOMIC DNA]</scope>
    <source>
        <strain evidence="13 15">H3B36</strain>
    </source>
</reference>
<dbReference type="GO" id="GO:0005829">
    <property type="term" value="C:cytosol"/>
    <property type="evidence" value="ECO:0007669"/>
    <property type="project" value="TreeGrafter"/>
</dbReference>
<proteinExistence type="inferred from homology"/>
<dbReference type="Pfam" id="PF05173">
    <property type="entry name" value="DapB_C"/>
    <property type="match status" value="1"/>
</dbReference>
<feature type="binding site" evidence="9">
    <location>
        <begin position="102"/>
        <end position="105"/>
    </location>
    <ligand>
        <name>NAD(+)</name>
        <dbReference type="ChEBI" id="CHEBI:57540"/>
    </ligand>
</feature>
<dbReference type="RefSeq" id="WP_046790323.1">
    <property type="nucleotide sequence ID" value="NZ_CP011366.1"/>
</dbReference>
<name>A0A0F7HK08_9STAP</name>
<dbReference type="GO" id="GO:0019877">
    <property type="term" value="P:diaminopimelate biosynthetic process"/>
    <property type="evidence" value="ECO:0007669"/>
    <property type="project" value="UniProtKB-UniRule"/>
</dbReference>
<dbReference type="Gene3D" id="3.30.360.10">
    <property type="entry name" value="Dihydrodipicolinate Reductase, domain 2"/>
    <property type="match status" value="1"/>
</dbReference>
<protein>
    <recommendedName>
        <fullName evidence="9 10">4-hydroxy-tetrahydrodipicolinate reductase</fullName>
        <shortName evidence="9">HTPA reductase</shortName>
        <ecNumber evidence="9 10">1.17.1.8</ecNumber>
    </recommendedName>
</protein>
<dbReference type="AlphaFoldDB" id="A0A0F7HK08"/>
<dbReference type="HAMAP" id="MF_00102">
    <property type="entry name" value="DapB"/>
    <property type="match status" value="1"/>
</dbReference>
<dbReference type="SUPFAM" id="SSF55347">
    <property type="entry name" value="Glyceraldehyde-3-phosphate dehydrogenase-like, C-terminal domain"/>
    <property type="match status" value="1"/>
</dbReference>
<comment type="function">
    <text evidence="9">Catalyzes the conversion of 4-hydroxy-tetrahydrodipicolinate (HTPA) to tetrahydrodipicolinate.</text>
</comment>
<comment type="caution">
    <text evidence="9">Lacks conserved residue(s) required for the propagation of feature annotation.</text>
</comment>
<feature type="binding site" evidence="9">
    <location>
        <position position="32"/>
    </location>
    <ligand>
        <name>NADP(+)</name>
        <dbReference type="ChEBI" id="CHEBI:58349"/>
    </ligand>
</feature>
<keyword evidence="8 9" id="KW-0457">Lysine biosynthesis</keyword>